<dbReference type="Gene3D" id="1.10.12.10">
    <property type="entry name" value="Lyase 2-enoyl-coa Hydratase, Chain A, domain 2"/>
    <property type="match status" value="1"/>
</dbReference>
<evidence type="ECO:0000313" key="8">
    <source>
        <dbReference type="Proteomes" id="UP001259982"/>
    </source>
</evidence>
<proteinExistence type="inferred from homology"/>
<dbReference type="InterPro" id="IPR045002">
    <property type="entry name" value="Ech1-like"/>
</dbReference>
<dbReference type="InterPro" id="IPR001753">
    <property type="entry name" value="Enoyl-CoA_hydra/iso"/>
</dbReference>
<evidence type="ECO:0000256" key="6">
    <source>
        <dbReference type="SAM" id="MobiDB-lite"/>
    </source>
</evidence>
<comment type="similarity">
    <text evidence="2">Belongs to the enoyl-CoA hydratase/isomerase family.</text>
</comment>
<dbReference type="RefSeq" id="WP_311657954.1">
    <property type="nucleotide sequence ID" value="NZ_JAVRHY010000004.1"/>
</dbReference>
<organism evidence="7 8">
    <name type="scientific">Spectribacter acetivorans</name>
    <dbReference type="NCBI Taxonomy" id="3075603"/>
    <lineage>
        <taxon>Bacteria</taxon>
        <taxon>Pseudomonadati</taxon>
        <taxon>Pseudomonadota</taxon>
        <taxon>Gammaproteobacteria</taxon>
        <taxon>Salinisphaerales</taxon>
        <taxon>Salinisphaeraceae</taxon>
        <taxon>Spectribacter</taxon>
    </lineage>
</organism>
<name>A0ABU3B695_9GAMM</name>
<evidence type="ECO:0000256" key="1">
    <source>
        <dbReference type="ARBA" id="ARBA00005005"/>
    </source>
</evidence>
<dbReference type="Gene3D" id="3.90.226.10">
    <property type="entry name" value="2-enoyl-CoA Hydratase, Chain A, domain 1"/>
    <property type="match status" value="1"/>
</dbReference>
<keyword evidence="8" id="KW-1185">Reference proteome</keyword>
<dbReference type="Pfam" id="PF00378">
    <property type="entry name" value="ECH_1"/>
    <property type="match status" value="1"/>
</dbReference>
<evidence type="ECO:0000256" key="2">
    <source>
        <dbReference type="ARBA" id="ARBA00005254"/>
    </source>
</evidence>
<dbReference type="InterPro" id="IPR014748">
    <property type="entry name" value="Enoyl-CoA_hydra_C"/>
</dbReference>
<protein>
    <submittedName>
        <fullName evidence="7">Crotonase/enoyl-CoA hydratase family protein</fullName>
    </submittedName>
</protein>
<feature type="region of interest" description="Disordered" evidence="6">
    <location>
        <begin position="246"/>
        <end position="269"/>
    </location>
</feature>
<dbReference type="Proteomes" id="UP001259982">
    <property type="component" value="Unassembled WGS sequence"/>
</dbReference>
<keyword evidence="4" id="KW-0443">Lipid metabolism</keyword>
<gene>
    <name evidence="7" type="ORF">RM531_05725</name>
</gene>
<dbReference type="PANTHER" id="PTHR43149">
    <property type="entry name" value="ENOYL-COA HYDRATASE"/>
    <property type="match status" value="1"/>
</dbReference>
<comment type="caution">
    <text evidence="7">The sequence shown here is derived from an EMBL/GenBank/DDBJ whole genome shotgun (WGS) entry which is preliminary data.</text>
</comment>
<comment type="pathway">
    <text evidence="1">Lipid metabolism; fatty acid beta-oxidation.</text>
</comment>
<keyword evidence="5" id="KW-0413">Isomerase</keyword>
<dbReference type="PANTHER" id="PTHR43149:SF1">
    <property type="entry name" value="DELTA(3,5)-DELTA(2,4)-DIENOYL-COA ISOMERASE, MITOCHONDRIAL"/>
    <property type="match status" value="1"/>
</dbReference>
<reference evidence="7 8" key="1">
    <citation type="submission" date="2023-09" db="EMBL/GenBank/DDBJ databases">
        <authorList>
            <person name="Rey-Velasco X."/>
        </authorList>
    </citation>
    <scope>NUCLEOTIDE SEQUENCE [LARGE SCALE GENOMIC DNA]</scope>
    <source>
        <strain evidence="7 8">P385</strain>
    </source>
</reference>
<evidence type="ECO:0000313" key="7">
    <source>
        <dbReference type="EMBL" id="MDT0617964.1"/>
    </source>
</evidence>
<dbReference type="CDD" id="cd06558">
    <property type="entry name" value="crotonase-like"/>
    <property type="match status" value="1"/>
</dbReference>
<dbReference type="InterPro" id="IPR029045">
    <property type="entry name" value="ClpP/crotonase-like_dom_sf"/>
</dbReference>
<dbReference type="SUPFAM" id="SSF52096">
    <property type="entry name" value="ClpP/crotonase"/>
    <property type="match status" value="1"/>
</dbReference>
<evidence type="ECO:0000256" key="3">
    <source>
        <dbReference type="ARBA" id="ARBA00022832"/>
    </source>
</evidence>
<accession>A0ABU3B695</accession>
<evidence type="ECO:0000256" key="4">
    <source>
        <dbReference type="ARBA" id="ARBA00023098"/>
    </source>
</evidence>
<dbReference type="EMBL" id="JAVRHY010000004">
    <property type="protein sequence ID" value="MDT0617964.1"/>
    <property type="molecule type" value="Genomic_DNA"/>
</dbReference>
<evidence type="ECO:0000256" key="5">
    <source>
        <dbReference type="ARBA" id="ARBA00023235"/>
    </source>
</evidence>
<dbReference type="NCBIfam" id="NF005699">
    <property type="entry name" value="PRK07509.1"/>
    <property type="match status" value="1"/>
</dbReference>
<keyword evidence="3" id="KW-0276">Fatty acid metabolism</keyword>
<sequence>MSDRVTTHVENGIAEICLNRPDRHNALDMDMFEGVLAAGKALVDRRDLRAVILRGDGKSFCSGIDYPSFIAAGIDIQQALFGIEDDGANRAQMAALIWRRIPVPVICAIQGVAFGGGLQIAAGADIRIAAPDAQLSIMEVKWGLVPDMGATLTLANQIGIDRAKELTFTGRIVNGTEAAALGLITRTDDDPLAAARALAAEIAGKCPDAVRGAKQLFEQAWQIDRERALTLEAGLQRTMLASRNQQEAVRAAMEKRTPEFTDPPESSAS</sequence>